<keyword evidence="9" id="KW-0597">Phosphoprotein</keyword>
<dbReference type="PANTHER" id="PTHR22951:SF16">
    <property type="entry name" value="PHOSPHATIDYLINOSITOL-BINDING CLATHRIN ASSEMBLY PROTEIN"/>
    <property type="match status" value="1"/>
</dbReference>
<dbReference type="GO" id="GO:0005546">
    <property type="term" value="F:phosphatidylinositol-4,5-bisphosphate binding"/>
    <property type="evidence" value="ECO:0007669"/>
    <property type="project" value="TreeGrafter"/>
</dbReference>
<evidence type="ECO:0000256" key="6">
    <source>
        <dbReference type="ARBA" id="ARBA00008011"/>
    </source>
</evidence>
<dbReference type="GO" id="GO:0000149">
    <property type="term" value="F:SNARE binding"/>
    <property type="evidence" value="ECO:0007669"/>
    <property type="project" value="TreeGrafter"/>
</dbReference>
<evidence type="ECO:0000256" key="4">
    <source>
        <dbReference type="ARBA" id="ARBA00004555"/>
    </source>
</evidence>
<evidence type="ECO:0000256" key="19">
    <source>
        <dbReference type="ARBA" id="ARBA00061829"/>
    </source>
</evidence>
<reference evidence="22 23" key="1">
    <citation type="journal article" date="2011" name="Genome Biol. Evol.">
        <title>Integration of the genetic map and genome assembly of fugu facilitates insights into distinct features of genome evolution in teleosts and mammals.</title>
        <authorList>
            <person name="Kai W."/>
            <person name="Kikuchi K."/>
            <person name="Tohari S."/>
            <person name="Chew A.K."/>
            <person name="Tay A."/>
            <person name="Fujiwara A."/>
            <person name="Hosoya S."/>
            <person name="Suetake H."/>
            <person name="Naruse K."/>
            <person name="Brenner S."/>
            <person name="Suzuki Y."/>
            <person name="Venkatesh B."/>
        </authorList>
    </citation>
    <scope>NUCLEOTIDE SEQUENCE [LARGE SCALE GENOMIC DNA]</scope>
</reference>
<keyword evidence="7" id="KW-1003">Cell membrane</keyword>
<keyword evidence="23" id="KW-1185">Reference proteome</keyword>
<dbReference type="Gene3D" id="1.20.58.150">
    <property type="entry name" value="ANTH domain"/>
    <property type="match status" value="1"/>
</dbReference>
<evidence type="ECO:0000256" key="3">
    <source>
        <dbReference type="ARBA" id="ARBA00004236"/>
    </source>
</evidence>
<dbReference type="GO" id="GO:0005794">
    <property type="term" value="C:Golgi apparatus"/>
    <property type="evidence" value="ECO:0007669"/>
    <property type="project" value="UniProtKB-SubCell"/>
</dbReference>
<dbReference type="InterPro" id="IPR045192">
    <property type="entry name" value="AP180-like"/>
</dbReference>
<evidence type="ECO:0000256" key="13">
    <source>
        <dbReference type="ARBA" id="ARBA00023034"/>
    </source>
</evidence>
<evidence type="ECO:0000256" key="10">
    <source>
        <dbReference type="ARBA" id="ARBA00022583"/>
    </source>
</evidence>
<dbReference type="Pfam" id="PF07651">
    <property type="entry name" value="ANTH"/>
    <property type="match status" value="1"/>
</dbReference>
<dbReference type="InterPro" id="IPR011417">
    <property type="entry name" value="ANTH_dom"/>
</dbReference>
<sequence length="600" mass="65767">MSGQSITDRITAAQHSVTGSAITKTVCKATTHEIMGPKKKHLDYLIQCTNEMNVNIPQLADTLFERTANTSWVVVFKSLTATHNLMVYGNERFIQYLASRNTLFNLSNFLDKSGLQGYDMSTFIRRYSRYLNEKAVSYRQVAFDFTKVKRGSDGVMRTMSTEKLLKTVPIIQNQMDVLLDFNVNANELTNGVINAAFMLLFKDAIRLFAAYNEGIINLLEKYFDMKKVQCKEGLDVYKKFLTRMTRISEFLKVAEQVGIDRGDIPDLSQAPSSLLDALEQHLASLEGKKVKDSTAASRASTLSSAVSSLANTGMSLTRVDERERQAALEEEQARLKALKRLKELQRNPAIATTDSSPVSTAGGTVNSVPVIDLFSTPSSTNSNSKAANDLLDLQPAFQQPLSIPATNTWGDSFSGTNPYRNTALFQSEPPALAGLFRGFPASPTPQQPQNSQSLNVDFDSVFGNNTNANNLESTVTSLTNQSTPLNGQQPHKLVSNDLDSSLANLVGSNDLHWSQPGERKLTGGTNWQPKTAPSTTWNPANMAPSVVAFPATTPTGMMAYAMPPQMGSMMMTQPGLLYSQPGIRQANPFGTNPGAQMQFM</sequence>
<name>A0A674MZE3_TAKRU</name>
<dbReference type="GO" id="GO:0072583">
    <property type="term" value="P:clathrin-dependent endocytosis"/>
    <property type="evidence" value="ECO:0007669"/>
    <property type="project" value="InterPro"/>
</dbReference>
<dbReference type="GO" id="GO:0048268">
    <property type="term" value="P:clathrin coat assembly"/>
    <property type="evidence" value="ECO:0007669"/>
    <property type="project" value="InterPro"/>
</dbReference>
<dbReference type="PANTHER" id="PTHR22951">
    <property type="entry name" value="CLATHRIN ASSEMBLY PROTEIN"/>
    <property type="match status" value="1"/>
</dbReference>
<keyword evidence="12" id="KW-0007">Acetylation</keyword>
<keyword evidence="17" id="KW-0968">Cytoplasmic vesicle</keyword>
<dbReference type="GO" id="GO:0008021">
    <property type="term" value="C:synaptic vesicle"/>
    <property type="evidence" value="ECO:0007669"/>
    <property type="project" value="TreeGrafter"/>
</dbReference>
<evidence type="ECO:0000259" key="21">
    <source>
        <dbReference type="PROSITE" id="PS50942"/>
    </source>
</evidence>
<dbReference type="AlphaFoldDB" id="A0A674MZE3"/>
<keyword evidence="14" id="KW-0472">Membrane</keyword>
<keyword evidence="11" id="KW-0832">Ubl conjugation</keyword>
<feature type="domain" description="ENTH" evidence="21">
    <location>
        <begin position="14"/>
        <end position="145"/>
    </location>
</feature>
<dbReference type="Gene3D" id="1.25.40.90">
    <property type="match status" value="1"/>
</dbReference>
<keyword evidence="13" id="KW-0333">Golgi apparatus</keyword>
<reference evidence="22" key="3">
    <citation type="submission" date="2025-09" db="UniProtKB">
        <authorList>
            <consortium name="Ensembl"/>
        </authorList>
    </citation>
    <scope>IDENTIFICATION</scope>
</reference>
<dbReference type="FunFam" id="1.20.58.150:FF:000001">
    <property type="entry name" value="phosphatidylinositol-binding clathrin assembly protein-like isoform X1"/>
    <property type="match status" value="1"/>
</dbReference>
<evidence type="ECO:0000256" key="14">
    <source>
        <dbReference type="ARBA" id="ARBA00023136"/>
    </source>
</evidence>
<dbReference type="InterPro" id="IPR014712">
    <property type="entry name" value="ANTH_dom_sf"/>
</dbReference>
<dbReference type="GO" id="GO:0005634">
    <property type="term" value="C:nucleus"/>
    <property type="evidence" value="ECO:0007669"/>
    <property type="project" value="UniProtKB-SubCell"/>
</dbReference>
<dbReference type="GeneTree" id="ENSGT00950000183068"/>
<evidence type="ECO:0000256" key="5">
    <source>
        <dbReference type="ARBA" id="ARBA00004600"/>
    </source>
</evidence>
<dbReference type="GO" id="GO:0032050">
    <property type="term" value="F:clathrin heavy chain binding"/>
    <property type="evidence" value="ECO:0007669"/>
    <property type="project" value="TreeGrafter"/>
</dbReference>
<evidence type="ECO:0000256" key="2">
    <source>
        <dbReference type="ARBA" id="ARBA00004132"/>
    </source>
</evidence>
<dbReference type="GO" id="GO:0030136">
    <property type="term" value="C:clathrin-coated vesicle"/>
    <property type="evidence" value="ECO:0007669"/>
    <property type="project" value="UniProtKB-SubCell"/>
</dbReference>
<gene>
    <name evidence="22" type="primary">picalma</name>
</gene>
<evidence type="ECO:0000256" key="11">
    <source>
        <dbReference type="ARBA" id="ARBA00022843"/>
    </source>
</evidence>
<evidence type="ECO:0000256" key="18">
    <source>
        <dbReference type="ARBA" id="ARBA00055144"/>
    </source>
</evidence>
<reference evidence="22" key="2">
    <citation type="submission" date="2025-08" db="UniProtKB">
        <authorList>
            <consortium name="Ensembl"/>
        </authorList>
    </citation>
    <scope>IDENTIFICATION</scope>
</reference>
<evidence type="ECO:0000256" key="1">
    <source>
        <dbReference type="ARBA" id="ARBA00004123"/>
    </source>
</evidence>
<dbReference type="SMART" id="SM00273">
    <property type="entry name" value="ENTH"/>
    <property type="match status" value="1"/>
</dbReference>
<evidence type="ECO:0000313" key="23">
    <source>
        <dbReference type="Proteomes" id="UP000005226"/>
    </source>
</evidence>
<comment type="function">
    <text evidence="18">Cytoplasmic adapter protein that plays a critical role in clathrin-mediated endocytosis which is important in processes such as internalization of cell receptors, synaptic transmission or removal of apoptotic cells. Recruits AP-2 and attaches clathrin triskelions to the cytoplasmic side of plasma membrane leading to clathrin-coated vesicles (CCVs) assembly. Furthermore, regulates clathrin-coated vesicle size and maturation by directly sensing and driving membrane curvature. In addition to binding to clathrin, mediates the endocytosis of small R-SNARES (Soluble NSF Attachment Protein REceptors) between plasma membranes and endosomes including VAMP2, VAMP3, VAMP4, VAMP7 or VAMP8. In turn, PICALM-dependent SNARE endocytosis is required for the formation and maturation of autophagic precursors. Modulates thereby autophagy and the turnover of autophagy substrates such as MAPT/TAU or amyloid precursor protein cleaved C-terminal fragment (APP-CTF).</text>
</comment>
<protein>
    <recommendedName>
        <fullName evidence="20">Phosphatidylinositol-binding clathrin assembly protein</fullName>
    </recommendedName>
</protein>
<evidence type="ECO:0000313" key="22">
    <source>
        <dbReference type="Ensembl" id="ENSTRUP00000066659.1"/>
    </source>
</evidence>
<dbReference type="InterPro" id="IPR013809">
    <property type="entry name" value="ENTH"/>
</dbReference>
<dbReference type="GO" id="GO:0005545">
    <property type="term" value="F:1-phosphatidylinositol binding"/>
    <property type="evidence" value="ECO:0007669"/>
    <property type="project" value="InterPro"/>
</dbReference>
<dbReference type="Ensembl" id="ENSTRUT00000063303.1">
    <property type="protein sequence ID" value="ENSTRUP00000066659.1"/>
    <property type="gene ID" value="ENSTRUG00000000796.3"/>
</dbReference>
<comment type="similarity">
    <text evidence="6">Belongs to the PICALM/SNAP91 family.</text>
</comment>
<accession>A0A674MZE3</accession>
<organism evidence="22 23">
    <name type="scientific">Takifugu rubripes</name>
    <name type="common">Japanese pufferfish</name>
    <name type="synonym">Fugu rubripes</name>
    <dbReference type="NCBI Taxonomy" id="31033"/>
    <lineage>
        <taxon>Eukaryota</taxon>
        <taxon>Metazoa</taxon>
        <taxon>Chordata</taxon>
        <taxon>Craniata</taxon>
        <taxon>Vertebrata</taxon>
        <taxon>Euteleostomi</taxon>
        <taxon>Actinopterygii</taxon>
        <taxon>Neopterygii</taxon>
        <taxon>Teleostei</taxon>
        <taxon>Neoteleostei</taxon>
        <taxon>Acanthomorphata</taxon>
        <taxon>Eupercaria</taxon>
        <taxon>Tetraodontiformes</taxon>
        <taxon>Tetradontoidea</taxon>
        <taxon>Tetraodontidae</taxon>
        <taxon>Takifugu</taxon>
    </lineage>
</organism>
<dbReference type="CDD" id="cd16985">
    <property type="entry name" value="ANTH_N_AP180"/>
    <property type="match status" value="1"/>
</dbReference>
<keyword evidence="15" id="KW-0168">Coated pit</keyword>
<comment type="subunit">
    <text evidence="19">Binds to clathrin; involves primarily the C-terminal sequences, but the full-length protein is required for full binding capacity. Binds phosphatidylinositol 4,5- bisphosphate. Interacts with PIMREG; this interaction may change the subcellular location into the nucleus. Interacts with AP2A1 (via its alpha-appendage domain). Interacts (via N-terminus) with VAMP2; VAMP3; VAMP7 and VAMP8 (Via N-terminus). Interacts with LC3/MAP1LC3A.</text>
</comment>
<comment type="subcellular location">
    <subcellularLocation>
        <location evidence="3">Cell membrane</location>
    </subcellularLocation>
    <subcellularLocation>
        <location evidence="2">Cytoplasmic vesicle</location>
        <location evidence="2">Clathrin-coated vesicle</location>
    </subcellularLocation>
    <subcellularLocation>
        <location evidence="4">Golgi apparatus</location>
    </subcellularLocation>
    <subcellularLocation>
        <location evidence="5">Membrane</location>
        <location evidence="5">Clathrin-coated pit</location>
    </subcellularLocation>
    <subcellularLocation>
        <location evidence="1">Nucleus</location>
    </subcellularLocation>
</comment>
<evidence type="ECO:0000256" key="8">
    <source>
        <dbReference type="ARBA" id="ARBA00022499"/>
    </source>
</evidence>
<dbReference type="GO" id="GO:0005905">
    <property type="term" value="C:clathrin-coated pit"/>
    <property type="evidence" value="ECO:0007669"/>
    <property type="project" value="UniProtKB-SubCell"/>
</dbReference>
<proteinExistence type="inferred from homology"/>
<dbReference type="GO" id="GO:0016185">
    <property type="term" value="P:synaptic vesicle budding from presynaptic endocytic zone membrane"/>
    <property type="evidence" value="ECO:0007669"/>
    <property type="project" value="TreeGrafter"/>
</dbReference>
<evidence type="ECO:0000256" key="12">
    <source>
        <dbReference type="ARBA" id="ARBA00022990"/>
    </source>
</evidence>
<keyword evidence="16" id="KW-0539">Nucleus</keyword>
<dbReference type="PROSITE" id="PS50942">
    <property type="entry name" value="ENTH"/>
    <property type="match status" value="1"/>
</dbReference>
<dbReference type="FunFam" id="1.25.40.90:FF:000001">
    <property type="entry name" value="phosphatidylinositol-binding clathrin assembly protein-like isoform X1"/>
    <property type="match status" value="1"/>
</dbReference>
<dbReference type="SUPFAM" id="SSF48464">
    <property type="entry name" value="ENTH/VHS domain"/>
    <property type="match status" value="1"/>
</dbReference>
<evidence type="ECO:0000256" key="9">
    <source>
        <dbReference type="ARBA" id="ARBA00022553"/>
    </source>
</evidence>
<evidence type="ECO:0000256" key="15">
    <source>
        <dbReference type="ARBA" id="ARBA00023176"/>
    </source>
</evidence>
<keyword evidence="10" id="KW-0254">Endocytosis</keyword>
<evidence type="ECO:0000256" key="17">
    <source>
        <dbReference type="ARBA" id="ARBA00023329"/>
    </source>
</evidence>
<keyword evidence="8" id="KW-1017">Isopeptide bond</keyword>
<dbReference type="InterPro" id="IPR008942">
    <property type="entry name" value="ENTH_VHS"/>
</dbReference>
<evidence type="ECO:0000256" key="16">
    <source>
        <dbReference type="ARBA" id="ARBA00023242"/>
    </source>
</evidence>
<dbReference type="GO" id="GO:0098894">
    <property type="term" value="C:extrinsic component of presynaptic endocytic zone membrane"/>
    <property type="evidence" value="ECO:0007669"/>
    <property type="project" value="TreeGrafter"/>
</dbReference>
<evidence type="ECO:0000256" key="7">
    <source>
        <dbReference type="ARBA" id="ARBA00022475"/>
    </source>
</evidence>
<evidence type="ECO:0000256" key="20">
    <source>
        <dbReference type="ARBA" id="ARBA00068054"/>
    </source>
</evidence>
<dbReference type="Proteomes" id="UP000005226">
    <property type="component" value="Chromosome 15"/>
</dbReference>
<dbReference type="SUPFAM" id="SSF89009">
    <property type="entry name" value="GAT-like domain"/>
    <property type="match status" value="1"/>
</dbReference>